<dbReference type="InterPro" id="IPR010610">
    <property type="entry name" value="EryCIII-like_C"/>
</dbReference>
<evidence type="ECO:0000313" key="2">
    <source>
        <dbReference type="EMBL" id="PPJ32835.1"/>
    </source>
</evidence>
<dbReference type="GO" id="GO:0016758">
    <property type="term" value="F:hexosyltransferase activity"/>
    <property type="evidence" value="ECO:0007669"/>
    <property type="project" value="UniProtKB-ARBA"/>
</dbReference>
<evidence type="ECO:0000259" key="1">
    <source>
        <dbReference type="Pfam" id="PF06722"/>
    </source>
</evidence>
<dbReference type="InterPro" id="IPR050426">
    <property type="entry name" value="Glycosyltransferase_28"/>
</dbReference>
<proteinExistence type="predicted"/>
<dbReference type="FunFam" id="3.40.50.2000:FF:000072">
    <property type="entry name" value="Glycosyl transferase"/>
    <property type="match status" value="1"/>
</dbReference>
<dbReference type="AlphaFoldDB" id="A0A2S6AEJ8"/>
<accession>A0A2S6AEJ8</accession>
<dbReference type="RefSeq" id="WP_104362313.1">
    <property type="nucleotide sequence ID" value="NZ_PSZD01000001.1"/>
</dbReference>
<sequence length="426" mass="45358">MARYLLAASPIPGHVLPLATVAGELRRRGHRVRLLTGARFREFAIEHGVPAAELPGAADVRPVASRAGRGLGRRLRIGRAELSSIFLAPLTAQYTALSSELARGHFDAVLVDSMFSGAIPLLVSDAPRPPVLVCGVGPLTLSSADCPPFGVGWQPRAGRDYTRMNRFVHHVLFRPSQARLNAILAELGMPPAPVFLLDWPILADRILQFTVPGFEYPRRDLPSTVVFTGPIPASADGFEASPDWKSVGDHRRVVHLTQGTWDNGDPDQLLRPALAALARRPDLVVVVSTGGKDASLGPLPAHIHVRDFVPYAELLPHVDLVITNGGYGGVHHALRHGIPVIVAGDTADKPEVAARVAYTGAGIDLGGAAPAPAAVAAAVDRVFGDTGYRVAARRLAREIAQHKPFDTIESVLADTTTGVRPRGEAL</sequence>
<keyword evidence="2" id="KW-0808">Transferase</keyword>
<gene>
    <name evidence="2" type="ORF">C5F51_00355</name>
</gene>
<feature type="domain" description="Erythromycin biosynthesis protein CIII-like C-terminal" evidence="1">
    <location>
        <begin position="284"/>
        <end position="405"/>
    </location>
</feature>
<dbReference type="Proteomes" id="UP000238356">
    <property type="component" value="Unassembled WGS sequence"/>
</dbReference>
<evidence type="ECO:0000313" key="3">
    <source>
        <dbReference type="Proteomes" id="UP000238356"/>
    </source>
</evidence>
<dbReference type="PANTHER" id="PTHR48050:SF13">
    <property type="entry name" value="STEROL 3-BETA-GLUCOSYLTRANSFERASE UGT80A2"/>
    <property type="match status" value="1"/>
</dbReference>
<dbReference type="CDD" id="cd03784">
    <property type="entry name" value="GT1_Gtf-like"/>
    <property type="match status" value="1"/>
</dbReference>
<dbReference type="GO" id="GO:0009247">
    <property type="term" value="P:glycolipid biosynthetic process"/>
    <property type="evidence" value="ECO:0007669"/>
    <property type="project" value="UniProtKB-ARBA"/>
</dbReference>
<protein>
    <submittedName>
        <fullName evidence="2">Glycosyltransferase</fullName>
    </submittedName>
</protein>
<organism evidence="2 3">
    <name type="scientific">Nocardia nova</name>
    <dbReference type="NCBI Taxonomy" id="37330"/>
    <lineage>
        <taxon>Bacteria</taxon>
        <taxon>Bacillati</taxon>
        <taxon>Actinomycetota</taxon>
        <taxon>Actinomycetes</taxon>
        <taxon>Mycobacteriales</taxon>
        <taxon>Nocardiaceae</taxon>
        <taxon>Nocardia</taxon>
    </lineage>
</organism>
<dbReference type="InterPro" id="IPR002213">
    <property type="entry name" value="UDP_glucos_trans"/>
</dbReference>
<dbReference type="GO" id="GO:0016020">
    <property type="term" value="C:membrane"/>
    <property type="evidence" value="ECO:0007669"/>
    <property type="project" value="GOC"/>
</dbReference>
<reference evidence="2 3" key="1">
    <citation type="submission" date="2018-02" db="EMBL/GenBank/DDBJ databases">
        <title>8 Nocardia nova and 1 Nocardia cyriacigeorgica strain used for evolution to TMP-SMX.</title>
        <authorList>
            <person name="Mehta H."/>
            <person name="Weng J."/>
            <person name="Shamoo Y."/>
        </authorList>
    </citation>
    <scope>NUCLEOTIDE SEQUENCE [LARGE SCALE GENOMIC DNA]</scope>
    <source>
        <strain evidence="2 3">BAA2227</strain>
    </source>
</reference>
<dbReference type="Gene3D" id="3.40.50.2000">
    <property type="entry name" value="Glycogen Phosphorylase B"/>
    <property type="match status" value="2"/>
</dbReference>
<dbReference type="PANTHER" id="PTHR48050">
    <property type="entry name" value="STEROL 3-BETA-GLUCOSYLTRANSFERASE"/>
    <property type="match status" value="1"/>
</dbReference>
<dbReference type="SUPFAM" id="SSF53756">
    <property type="entry name" value="UDP-Glycosyltransferase/glycogen phosphorylase"/>
    <property type="match status" value="1"/>
</dbReference>
<dbReference type="GO" id="GO:0017000">
    <property type="term" value="P:antibiotic biosynthetic process"/>
    <property type="evidence" value="ECO:0007669"/>
    <property type="project" value="UniProtKB-ARBA"/>
</dbReference>
<dbReference type="Pfam" id="PF06722">
    <property type="entry name" value="EryCIII-like_C"/>
    <property type="match status" value="1"/>
</dbReference>
<name>A0A2S6AEJ8_9NOCA</name>
<keyword evidence="3" id="KW-1185">Reference proteome</keyword>
<comment type="caution">
    <text evidence="2">The sequence shown here is derived from an EMBL/GenBank/DDBJ whole genome shotgun (WGS) entry which is preliminary data.</text>
</comment>
<dbReference type="GO" id="GO:0008194">
    <property type="term" value="F:UDP-glycosyltransferase activity"/>
    <property type="evidence" value="ECO:0007669"/>
    <property type="project" value="InterPro"/>
</dbReference>
<dbReference type="EMBL" id="PSZD01000001">
    <property type="protein sequence ID" value="PPJ32835.1"/>
    <property type="molecule type" value="Genomic_DNA"/>
</dbReference>